<gene>
    <name evidence="1" type="ORF">I553_5214</name>
</gene>
<protein>
    <submittedName>
        <fullName evidence="1">Putative acyl-[acyl-carrier-] desaturase desA1 domain protein</fullName>
    </submittedName>
</protein>
<comment type="caution">
    <text evidence="1">The sequence shown here is derived from an EMBL/GenBank/DDBJ whole genome shotgun (WGS) entry which is preliminary data.</text>
</comment>
<organism evidence="1">
    <name type="scientific">Mycobacterium xenopi 4042</name>
    <dbReference type="NCBI Taxonomy" id="1299334"/>
    <lineage>
        <taxon>Bacteria</taxon>
        <taxon>Bacillati</taxon>
        <taxon>Actinomycetota</taxon>
        <taxon>Actinomycetes</taxon>
        <taxon>Mycobacteriales</taxon>
        <taxon>Mycobacteriaceae</taxon>
        <taxon>Mycobacterium</taxon>
    </lineage>
</organism>
<accession>X7ZWW1</accession>
<evidence type="ECO:0000313" key="1">
    <source>
        <dbReference type="EMBL" id="EUA23734.1"/>
    </source>
</evidence>
<name>X7ZWW1_MYCXE</name>
<dbReference type="PATRIC" id="fig|1299334.3.peg.7166"/>
<dbReference type="EMBL" id="JAOB01000069">
    <property type="protein sequence ID" value="EUA23734.1"/>
    <property type="molecule type" value="Genomic_DNA"/>
</dbReference>
<dbReference type="AlphaFoldDB" id="X7ZWW1"/>
<sequence>MTRAVDPVELEKLRIEVVNRGFSPARTIRVSISPSVSPTRSST</sequence>
<proteinExistence type="predicted"/>
<reference evidence="1" key="1">
    <citation type="submission" date="2014-01" db="EMBL/GenBank/DDBJ databases">
        <authorList>
            <person name="Brown-Elliot B."/>
            <person name="Wallace R."/>
            <person name="Lenaerts A."/>
            <person name="Ordway D."/>
            <person name="DeGroote M.A."/>
            <person name="Parker T."/>
            <person name="Sizemore C."/>
            <person name="Tallon L.J."/>
            <person name="Sadzewicz L.K."/>
            <person name="Sengamalay N."/>
            <person name="Fraser C.M."/>
            <person name="Hine E."/>
            <person name="Shefchek K.A."/>
            <person name="Das S.P."/>
            <person name="Tettelin H."/>
        </authorList>
    </citation>
    <scope>NUCLEOTIDE SEQUENCE [LARGE SCALE GENOMIC DNA]</scope>
    <source>
        <strain evidence="1">4042</strain>
    </source>
</reference>